<feature type="domain" description="N-acetyltransferase" evidence="1">
    <location>
        <begin position="25"/>
        <end position="161"/>
    </location>
</feature>
<sequence length="161" mass="17974">MTHIRTYVEMTSAAELRPGRFAEAVALLPITGQTGLIRDLETRVGEPHGWGAGTRSEEAWAEEFAKTYLQWWAITHHDEPVGLVELADRAPEVEITTFGLLPEAVGRGIGGHALTLAVRQAWLLRPGVTRVWLHTSTQDHPNALPNYQARGFKAYRTEERP</sequence>
<dbReference type="OrthoDB" id="275336at2"/>
<dbReference type="SUPFAM" id="SSF55729">
    <property type="entry name" value="Acyl-CoA N-acyltransferases (Nat)"/>
    <property type="match status" value="1"/>
</dbReference>
<dbReference type="CDD" id="cd04301">
    <property type="entry name" value="NAT_SF"/>
    <property type="match status" value="1"/>
</dbReference>
<dbReference type="PATRIC" id="fig|927661.3.peg.207"/>
<dbReference type="AlphaFoldDB" id="A0A010ZPP9"/>
<keyword evidence="2" id="KW-0808">Transferase</keyword>
<proteinExistence type="predicted"/>
<dbReference type="Gene3D" id="3.40.630.30">
    <property type="match status" value="1"/>
</dbReference>
<dbReference type="Pfam" id="PF00583">
    <property type="entry name" value="Acetyltransf_1"/>
    <property type="match status" value="1"/>
</dbReference>
<comment type="caution">
    <text evidence="2">The sequence shown here is derived from an EMBL/GenBank/DDBJ whole genome shotgun (WGS) entry which is preliminary data.</text>
</comment>
<dbReference type="GO" id="GO:0016747">
    <property type="term" value="F:acyltransferase activity, transferring groups other than amino-acyl groups"/>
    <property type="evidence" value="ECO:0007669"/>
    <property type="project" value="InterPro"/>
</dbReference>
<organism evidence="2 3">
    <name type="scientific">Cryptosporangium arvum DSM 44712</name>
    <dbReference type="NCBI Taxonomy" id="927661"/>
    <lineage>
        <taxon>Bacteria</taxon>
        <taxon>Bacillati</taxon>
        <taxon>Actinomycetota</taxon>
        <taxon>Actinomycetes</taxon>
        <taxon>Cryptosporangiales</taxon>
        <taxon>Cryptosporangiaceae</taxon>
        <taxon>Cryptosporangium</taxon>
    </lineage>
</organism>
<evidence type="ECO:0000313" key="3">
    <source>
        <dbReference type="Proteomes" id="UP000021053"/>
    </source>
</evidence>
<reference evidence="2 3" key="1">
    <citation type="submission" date="2013-07" db="EMBL/GenBank/DDBJ databases">
        <authorList>
            <consortium name="DOE Joint Genome Institute"/>
            <person name="Eisen J."/>
            <person name="Huntemann M."/>
            <person name="Han J."/>
            <person name="Chen A."/>
            <person name="Kyrpides N."/>
            <person name="Mavromatis K."/>
            <person name="Markowitz V."/>
            <person name="Palaniappan K."/>
            <person name="Ivanova N."/>
            <person name="Schaumberg A."/>
            <person name="Pati A."/>
            <person name="Liolios K."/>
            <person name="Nordberg H.P."/>
            <person name="Cantor M.N."/>
            <person name="Hua S.X."/>
            <person name="Woyke T."/>
        </authorList>
    </citation>
    <scope>NUCLEOTIDE SEQUENCE [LARGE SCALE GENOMIC DNA]</scope>
    <source>
        <strain evidence="2 3">DSM 44712</strain>
    </source>
</reference>
<keyword evidence="3" id="KW-1185">Reference proteome</keyword>
<dbReference type="HOGENOM" id="CLU_098254_0_0_11"/>
<gene>
    <name evidence="2" type="ORF">CryarDRAFT_0220</name>
</gene>
<name>A0A010ZPP9_9ACTN</name>
<accession>A0A010ZPP9</accession>
<protein>
    <submittedName>
        <fullName evidence="2">Acetyltransferase (GNAT) family</fullName>
    </submittedName>
</protein>
<evidence type="ECO:0000313" key="2">
    <source>
        <dbReference type="EMBL" id="EXG79192.1"/>
    </source>
</evidence>
<dbReference type="InterPro" id="IPR000182">
    <property type="entry name" value="GNAT_dom"/>
</dbReference>
<dbReference type="RefSeq" id="WP_035847691.1">
    <property type="nucleotide sequence ID" value="NZ_KK073874.1"/>
</dbReference>
<dbReference type="Proteomes" id="UP000021053">
    <property type="component" value="Unassembled WGS sequence"/>
</dbReference>
<dbReference type="InterPro" id="IPR016181">
    <property type="entry name" value="Acyl_CoA_acyltransferase"/>
</dbReference>
<evidence type="ECO:0000259" key="1">
    <source>
        <dbReference type="PROSITE" id="PS51186"/>
    </source>
</evidence>
<dbReference type="EMBL" id="JFBT01000001">
    <property type="protein sequence ID" value="EXG79192.1"/>
    <property type="molecule type" value="Genomic_DNA"/>
</dbReference>
<dbReference type="PROSITE" id="PS51186">
    <property type="entry name" value="GNAT"/>
    <property type="match status" value="1"/>
</dbReference>